<feature type="chain" id="PRO_5031198826" evidence="2">
    <location>
        <begin position="26"/>
        <end position="561"/>
    </location>
</feature>
<reference evidence="3 4" key="1">
    <citation type="submission" date="2020-03" db="EMBL/GenBank/DDBJ databases">
        <title>Metabolic flexibility allows generalist bacteria to become dominant in a frequently disturbed ecosystem.</title>
        <authorList>
            <person name="Chen Y.-J."/>
            <person name="Leung P.M."/>
            <person name="Bay S.K."/>
            <person name="Hugenholtz P."/>
            <person name="Kessler A.J."/>
            <person name="Shelley G."/>
            <person name="Waite D.W."/>
            <person name="Cook P.L."/>
            <person name="Greening C."/>
        </authorList>
    </citation>
    <scope>NUCLEOTIDE SEQUENCE [LARGE SCALE GENOMIC DNA]</scope>
    <source>
        <strain evidence="3">SS_bin_28</strain>
    </source>
</reference>
<evidence type="ECO:0000313" key="3">
    <source>
        <dbReference type="EMBL" id="NNF05827.1"/>
    </source>
</evidence>
<proteinExistence type="predicted"/>
<comment type="caution">
    <text evidence="3">The sequence shown here is derived from an EMBL/GenBank/DDBJ whole genome shotgun (WGS) entry which is preliminary data.</text>
</comment>
<feature type="signal peptide" evidence="2">
    <location>
        <begin position="1"/>
        <end position="25"/>
    </location>
</feature>
<feature type="region of interest" description="Disordered" evidence="1">
    <location>
        <begin position="227"/>
        <end position="328"/>
    </location>
</feature>
<feature type="compositionally biased region" description="Basic and acidic residues" evidence="1">
    <location>
        <begin position="264"/>
        <end position="273"/>
    </location>
</feature>
<evidence type="ECO:0000313" key="4">
    <source>
        <dbReference type="Proteomes" id="UP000547674"/>
    </source>
</evidence>
<sequence length="561" mass="58971">MKKTDFRKAAIAFLFCMVVMGQAHSQKQETPWNTSKQDVGFAAVPVDAPETIHYQGRFTDPGGVPLDGPVNLTFRLFTADIDGANLWTETHTSVTLNEGVATVLLGSLASFPEDAFTSPARFIEIEIDGVVLAPRLRLSSVPFALEANRLQGKSASDFELKGSVLVLSIGDGTPPNQGSNRVHWQNLTGVPAGFVDNEDSGATVHAELDSLEADDHPQYLLRTEVMVSDSSPPNQGSNQVHWDNLVGVPSGFADGADNMGAGGEVDHGELKGLEDDDHPQYATDQDLDDHAAASNPHPQYALDADLSSHTENPSAHHEKTTNASELTAGLLDPERLGNGIIDSLTIKDGSISQADLKPGILDELTLGPGSVTDTNLAADAVTTTKVANEAITAGKLAPMSVDSTKVIHGSIGTDEIQDESLTSGDLLNETGVVFFSDGSNQALADTVTDLGSTTITCPGSGWILARATMQSCVLPGASPADNTVRLSVGLNPDDLDSSSEVFYQVRASAGATFCNGLSAQRLIPVSAGATTVWVTGFGGGPDSKEVSRVTLSLIYISTEYN</sequence>
<feature type="compositionally biased region" description="Polar residues" evidence="1">
    <location>
        <begin position="228"/>
        <end position="241"/>
    </location>
</feature>
<organism evidence="3 4">
    <name type="scientific">Eiseniibacteriota bacterium</name>
    <dbReference type="NCBI Taxonomy" id="2212470"/>
    <lineage>
        <taxon>Bacteria</taxon>
        <taxon>Candidatus Eiseniibacteriota</taxon>
    </lineage>
</organism>
<dbReference type="EMBL" id="JABDJR010000137">
    <property type="protein sequence ID" value="NNF05827.1"/>
    <property type="molecule type" value="Genomic_DNA"/>
</dbReference>
<evidence type="ECO:0000256" key="1">
    <source>
        <dbReference type="SAM" id="MobiDB-lite"/>
    </source>
</evidence>
<accession>A0A7Y2H1N3</accession>
<dbReference type="Proteomes" id="UP000547674">
    <property type="component" value="Unassembled WGS sequence"/>
</dbReference>
<protein>
    <submittedName>
        <fullName evidence="3">Uncharacterized protein</fullName>
    </submittedName>
</protein>
<evidence type="ECO:0000256" key="2">
    <source>
        <dbReference type="SAM" id="SignalP"/>
    </source>
</evidence>
<dbReference type="AlphaFoldDB" id="A0A7Y2H1N3"/>
<name>A0A7Y2H1N3_UNCEI</name>
<gene>
    <name evidence="3" type="ORF">HKN21_03635</name>
</gene>
<keyword evidence="2" id="KW-0732">Signal</keyword>